<sequence>MRVRGYKETLAALKNFGRDGENLIKDITVSGGHEIAEKAKENFRNVADGLDPTGTIMRSINFKPENNGFKAVISVNQLPMGAYIEFGTGVFVEVDPEWKDIAWQFYVNGMGQLHAHPYFYPAFDEGREKYMRDLKDALEHLTRRYNSRR</sequence>
<evidence type="ECO:0000313" key="2">
    <source>
        <dbReference type="Proteomes" id="UP000037953"/>
    </source>
</evidence>
<comment type="caution">
    <text evidence="1">The sequence shown here is derived from an EMBL/GenBank/DDBJ whole genome shotgun (WGS) entry which is preliminary data.</text>
</comment>
<dbReference type="AlphaFoldDB" id="A0A0N0IUP0"/>
<name>A0A0N0IUP0_CHRID</name>
<evidence type="ECO:0000313" key="1">
    <source>
        <dbReference type="EMBL" id="KPE49764.1"/>
    </source>
</evidence>
<proteinExistence type="predicted"/>
<accession>A0A0N0IUP0</accession>
<dbReference type="Proteomes" id="UP000037953">
    <property type="component" value="Unassembled WGS sequence"/>
</dbReference>
<organism evidence="1 2">
    <name type="scientific">Chryseobacterium indologenes</name>
    <name type="common">Flavobacterium indologenes</name>
    <dbReference type="NCBI Taxonomy" id="253"/>
    <lineage>
        <taxon>Bacteria</taxon>
        <taxon>Pseudomonadati</taxon>
        <taxon>Bacteroidota</taxon>
        <taxon>Flavobacteriia</taxon>
        <taxon>Flavobacteriales</taxon>
        <taxon>Weeksellaceae</taxon>
        <taxon>Chryseobacterium group</taxon>
        <taxon>Chryseobacterium</taxon>
    </lineage>
</organism>
<dbReference type="OrthoDB" id="765031at2"/>
<dbReference type="RefSeq" id="WP_062702220.1">
    <property type="nucleotide sequence ID" value="NZ_LJOD01000015.1"/>
</dbReference>
<protein>
    <recommendedName>
        <fullName evidence="3">HK97 gp10 family phage protein</fullName>
    </recommendedName>
</protein>
<reference evidence="2" key="2">
    <citation type="submission" date="2015-09" db="EMBL/GenBank/DDBJ databases">
        <title>Draft genome sequence of a multidrug-resistant Chryseobacterium indologenes isolate from Malaysia.</title>
        <authorList>
            <person name="Yu C.Y."/>
            <person name="Ang G.Y."/>
            <person name="Chan K.-G."/>
        </authorList>
    </citation>
    <scope>NUCLEOTIDE SEQUENCE [LARGE SCALE GENOMIC DNA]</scope>
    <source>
        <strain evidence="2">CI_885</strain>
    </source>
</reference>
<dbReference type="PATRIC" id="fig|253.9.peg.1706"/>
<evidence type="ECO:0008006" key="3">
    <source>
        <dbReference type="Google" id="ProtNLM"/>
    </source>
</evidence>
<gene>
    <name evidence="1" type="ORF">AOB46_18750</name>
</gene>
<dbReference type="EMBL" id="LJOD01000015">
    <property type="protein sequence ID" value="KPE49764.1"/>
    <property type="molecule type" value="Genomic_DNA"/>
</dbReference>
<reference evidence="1 2" key="1">
    <citation type="journal article" date="2015" name="Genom Data">
        <title>Draft genome sequence of a multidrug-resistant Chryseobacterium indologenes isolate from Malaysia.</title>
        <authorList>
            <person name="Yu C.Y."/>
            <person name="Ang G.Y."/>
            <person name="Cheng H.J."/>
            <person name="Cheong Y.M."/>
            <person name="Yin W.F."/>
            <person name="Chan K.G."/>
        </authorList>
    </citation>
    <scope>NUCLEOTIDE SEQUENCE [LARGE SCALE GENOMIC DNA]</scope>
    <source>
        <strain evidence="1 2">CI_885</strain>
    </source>
</reference>